<dbReference type="InterPro" id="IPR013766">
    <property type="entry name" value="Thioredoxin_domain"/>
</dbReference>
<name>A0A0K8P647_PISS1</name>
<keyword evidence="4" id="KW-1185">Reference proteome</keyword>
<protein>
    <submittedName>
        <fullName evidence="3">Thioredoxin</fullName>
    </submittedName>
</protein>
<dbReference type="RefSeq" id="WP_054021917.1">
    <property type="nucleotide sequence ID" value="NZ_BBYR01000065.1"/>
</dbReference>
<accession>A0A0K8P647</accession>
<evidence type="ECO:0000256" key="1">
    <source>
        <dbReference type="ARBA" id="ARBA00023284"/>
    </source>
</evidence>
<keyword evidence="1" id="KW-0676">Redox-active center</keyword>
<dbReference type="InterPro" id="IPR000866">
    <property type="entry name" value="AhpC/TSA"/>
</dbReference>
<comment type="caution">
    <text evidence="3">The sequence shown here is derived from an EMBL/GenBank/DDBJ whole genome shotgun (WGS) entry which is preliminary data.</text>
</comment>
<dbReference type="GO" id="GO:0016209">
    <property type="term" value="F:antioxidant activity"/>
    <property type="evidence" value="ECO:0007669"/>
    <property type="project" value="InterPro"/>
</dbReference>
<dbReference type="AlphaFoldDB" id="A0A0K8P647"/>
<dbReference type="PROSITE" id="PS00194">
    <property type="entry name" value="THIOREDOXIN_1"/>
    <property type="match status" value="1"/>
</dbReference>
<dbReference type="SUPFAM" id="SSF52833">
    <property type="entry name" value="Thioredoxin-like"/>
    <property type="match status" value="1"/>
</dbReference>
<dbReference type="STRING" id="1547922.ISF6_4218"/>
<dbReference type="CDD" id="cd02966">
    <property type="entry name" value="TlpA_like_family"/>
    <property type="match status" value="1"/>
</dbReference>
<dbReference type="EMBL" id="BBYR01000065">
    <property type="protein sequence ID" value="GAP38024.1"/>
    <property type="molecule type" value="Genomic_DNA"/>
</dbReference>
<dbReference type="InterPro" id="IPR050553">
    <property type="entry name" value="Thioredoxin_ResA/DsbE_sf"/>
</dbReference>
<sequence>MLAAALAVTAAGSAPARAQGLGEIAPDVLGATLDGTEVQVSRHRGQVVVLSFWAAWCAPCRLELPQLEALQRAAGDRMRVVAINIEGRPEFKRAARALSELQLTVTHDYNKAIQRAYGVTSIPHLVVVGRDGRVRKVLKGYSEKQLDAILAQVNAALQEP</sequence>
<proteinExistence type="predicted"/>
<dbReference type="PANTHER" id="PTHR42852">
    <property type="entry name" value="THIOL:DISULFIDE INTERCHANGE PROTEIN DSBE"/>
    <property type="match status" value="1"/>
</dbReference>
<dbReference type="GO" id="GO:0015036">
    <property type="term" value="F:disulfide oxidoreductase activity"/>
    <property type="evidence" value="ECO:0007669"/>
    <property type="project" value="UniProtKB-ARBA"/>
</dbReference>
<dbReference type="PROSITE" id="PS51352">
    <property type="entry name" value="THIOREDOXIN_2"/>
    <property type="match status" value="1"/>
</dbReference>
<dbReference type="InterPro" id="IPR036249">
    <property type="entry name" value="Thioredoxin-like_sf"/>
</dbReference>
<evidence type="ECO:0000259" key="2">
    <source>
        <dbReference type="PROSITE" id="PS51352"/>
    </source>
</evidence>
<feature type="domain" description="Thioredoxin" evidence="2">
    <location>
        <begin position="19"/>
        <end position="158"/>
    </location>
</feature>
<gene>
    <name evidence="3" type="ORF">ISF6_4218</name>
</gene>
<reference evidence="4" key="1">
    <citation type="submission" date="2015-07" db="EMBL/GenBank/DDBJ databases">
        <title>Discovery of a poly(ethylene terephthalate assimilation.</title>
        <authorList>
            <person name="Yoshida S."/>
            <person name="Hiraga K."/>
            <person name="Takehana T."/>
            <person name="Taniguchi I."/>
            <person name="Yamaji H."/>
            <person name="Maeda Y."/>
            <person name="Toyohara K."/>
            <person name="Miyamoto K."/>
            <person name="Kimura Y."/>
            <person name="Oda K."/>
        </authorList>
    </citation>
    <scope>NUCLEOTIDE SEQUENCE [LARGE SCALE GENOMIC DNA]</scope>
    <source>
        <strain evidence="4">NBRC 110686 / TISTR 2288 / 201-F6</strain>
    </source>
</reference>
<dbReference type="InterPro" id="IPR017937">
    <property type="entry name" value="Thioredoxin_CS"/>
</dbReference>
<organism evidence="3 4">
    <name type="scientific">Piscinibacter sakaiensis</name>
    <name type="common">Ideonella sakaiensis</name>
    <dbReference type="NCBI Taxonomy" id="1547922"/>
    <lineage>
        <taxon>Bacteria</taxon>
        <taxon>Pseudomonadati</taxon>
        <taxon>Pseudomonadota</taxon>
        <taxon>Betaproteobacteria</taxon>
        <taxon>Burkholderiales</taxon>
        <taxon>Sphaerotilaceae</taxon>
        <taxon>Piscinibacter</taxon>
    </lineage>
</organism>
<dbReference type="Proteomes" id="UP000037660">
    <property type="component" value="Unassembled WGS sequence"/>
</dbReference>
<reference evidence="3 4" key="2">
    <citation type="journal article" date="2016" name="Science">
        <title>A bacterium that degrades and assimilates poly(ethylene terephthalate).</title>
        <authorList>
            <person name="Yoshida S."/>
            <person name="Hiraga K."/>
            <person name="Takehana T."/>
            <person name="Taniguchi I."/>
            <person name="Yamaji H."/>
            <person name="Maeda Y."/>
            <person name="Toyohara K."/>
            <person name="Miyamoto K."/>
            <person name="Kimura Y."/>
            <person name="Oda K."/>
        </authorList>
    </citation>
    <scope>NUCLEOTIDE SEQUENCE [LARGE SCALE GENOMIC DNA]</scope>
    <source>
        <strain evidence="4">NBRC 110686 / TISTR 2288 / 201-F6</strain>
    </source>
</reference>
<dbReference type="Gene3D" id="3.40.30.10">
    <property type="entry name" value="Glutaredoxin"/>
    <property type="match status" value="1"/>
</dbReference>
<evidence type="ECO:0000313" key="3">
    <source>
        <dbReference type="EMBL" id="GAP38024.1"/>
    </source>
</evidence>
<evidence type="ECO:0000313" key="4">
    <source>
        <dbReference type="Proteomes" id="UP000037660"/>
    </source>
</evidence>
<dbReference type="PANTHER" id="PTHR42852:SF13">
    <property type="entry name" value="PROTEIN DIPZ"/>
    <property type="match status" value="1"/>
</dbReference>
<dbReference type="Pfam" id="PF00578">
    <property type="entry name" value="AhpC-TSA"/>
    <property type="match status" value="1"/>
</dbReference>